<feature type="domain" description="Protein kinase" evidence="5">
    <location>
        <begin position="189"/>
        <end position="552"/>
    </location>
</feature>
<evidence type="ECO:0000313" key="7">
    <source>
        <dbReference type="Proteomes" id="UP001583177"/>
    </source>
</evidence>
<feature type="region of interest" description="Disordered" evidence="4">
    <location>
        <begin position="458"/>
        <end position="479"/>
    </location>
</feature>
<dbReference type="Pfam" id="PF00069">
    <property type="entry name" value="Pkinase"/>
    <property type="match status" value="1"/>
</dbReference>
<evidence type="ECO:0000256" key="1">
    <source>
        <dbReference type="ARBA" id="ARBA00023015"/>
    </source>
</evidence>
<dbReference type="PROSITE" id="PS50011">
    <property type="entry name" value="PROTEIN_KINASE_DOM"/>
    <property type="match status" value="1"/>
</dbReference>
<feature type="region of interest" description="Disordered" evidence="4">
    <location>
        <begin position="656"/>
        <end position="680"/>
    </location>
</feature>
<feature type="region of interest" description="Disordered" evidence="4">
    <location>
        <begin position="710"/>
        <end position="811"/>
    </location>
</feature>
<dbReference type="InterPro" id="IPR036465">
    <property type="entry name" value="vWFA_dom_sf"/>
</dbReference>
<keyword evidence="7" id="KW-1185">Reference proteome</keyword>
<dbReference type="Gene3D" id="1.10.510.10">
    <property type="entry name" value="Transferase(Phosphotransferase) domain 1"/>
    <property type="match status" value="1"/>
</dbReference>
<dbReference type="PANTHER" id="PTHR47424:SF6">
    <property type="entry name" value="PROLINE UTILIZATION TRANS-ACTIVATOR"/>
    <property type="match status" value="1"/>
</dbReference>
<sequence>MATVLDPGQYGQNALDDFKHELKAAQRWSIIDGRRFVLASRIANWLRAPPEGSATPHASTNTRRILEALYGPNHDRPDEIDWLLRSMGRNNRDCWLRTFAILLQMEHNGQNMGKHMNAFFTQKILDARIGHLAENHVGPIFTDIGFDAGDSKRLAIQFTNLQWEFCTREAFDTVFGRIYEHGSNMIIPVTKKVLLKEGGTGMLYIVEVPRECIPFALAEEIEGPHYTRYNEDGTEGEVRQFALKVLRHRKPYDDERKAYQNLQKEDGIIRCFGNWVMRLNALENPVKMEEYYLLLEYGAYDLSEFFSLYPAPSTTEEILQFWEGLSHLLTALEKIHGCMTLATKILLLGWHCDIKPANIIYCKDGKRKGWKIGDPGFATFAEETRVRKQEGLPVVRGKGGTSAYGGPERPDGDQAPVSQRFDIWSLGCVFSEAATWVALGHRGINLFQLVRKSGQLSNDINASPGNSLETGSSTSDIDDNSLMGVQGLDRFHDGSKMSSTVKDWHTHVRQALRRCDPVTERVLEVVENNMLQADPKDRGSAFEVAEKVRSCLASARGNAEKAGFYKVPSYFKYAINQEHQQESQVIQRRMAEEGSEEWRYKYKSKAFIDATREPLLAGSQLDEHGGPFNALSHIPQSPSTRDSLQRSSTCFTRLGRMSRNTFYEPGSPNIPRENSQPSPDVLHADYMEARRQLEEAGWSLGTLEIPQTHETAVESTPSPQSPHQPRSSAHDIRALRSPQDPTPPARTKSNRRMSLIMRRFIGTSSKSKTSKSLSSSVPSPAEPGTSSVRPEPTAVQQAGGMRGRENSEHSTHRYEKFNTYFKGRDIAFLIDNAPSMAEHWIHVKDIVSVLVALLYGQDDDGIDLYFTSSKQLVGTFDEPKQFVEEMNKHRPSHGTHCKVVSPVHDPQPDFLPPDSIPRATTASTASSNELNENITEVLDGILETWSKNFMVNEKKKLTLIILTDGVWPGVSNKATLIAGIIHTLERAQNKKMLRKQLEERGLSIQFVRFGYDEAAIGALESLDNNLIGTDGQPLPDIIDHEPANGNIYKMILGSLDSKYDEDTQTSVGDGDDDLHTVTTVTEMDERREHGDIFEEPVASNSSISHGSSRRVSTTGRYKCLDAIVRGAFPNQAVATASDLIKLGQRLQIDIPDLSLDDPDSSDPLLREGSKTSEALLSSSEAQQLGHRKSVDAGLDSVRQTEGKTDGQHDETSGKKEDSSFQDEKVKLLRDTSGHEHYIGPSGSLQFLDQLRRLLISREAEVSTGHTNQITPGGSGDDVSQVLDAEILFSDGPQISNGAAPQGQNVSTLEDSLSPQANSTSSSGLEPTDEIQELMDQIPELEIVESLLHYYWNNAHDDFPLFHRESFEKEYQSFLGTSCQPVDYSPSSGVARPDHGWIGCLHMMVVFASLSSASHHNDIDSKALQKHCVDATRRLLPRIVTKCSLSGVRALLLLSLFLHNDNERNAAWNLVGTATRICFALGLHRNDTSELFSPVERETRRRVFCTLYGFEQFLASSLGRPSGVNDIDVQVVQPCEGVLNGTEEGDDALNIMFLKLNKILSTSRNPRYASASTAQAPHEAHQLSVEEVLASLKAWKTELSSQQGLDIPVIAEKDDKLPVPNGPRMELGEMKTLLGWRSLPSVRSILLLNIQYHYIYILVTRPFLLRSITASGRTGQAAPNKVGQFSDTCFRHACQMARLLLLLDSFGLIRGTSGLDVFFAYSAAMVLILRSLRLDSYHHHQQQASSAVEPPEQQAGEGGKPRQASPGQHSHEQLDEKSLLVALRELVVRLRELVLGMPKSSTMERFARAMVTFEESAYHVKVKADPSEQEGGERGEDPRSFAAQHGQQQFGPHISAPNLLFRGLMDASYGGPSPSSNGVGGLDQRMHDGGGAGMMHDQQQQQFFEYGTVLPTADMGTFGGQGNGLTAFDCLPGLNPWVMNGNSAAQHGTEMPIYGWEDLESMLGNGRSHTRKF</sequence>
<dbReference type="SUPFAM" id="SSF53300">
    <property type="entry name" value="vWA-like"/>
    <property type="match status" value="1"/>
</dbReference>
<feature type="compositionally biased region" description="Low complexity" evidence="4">
    <location>
        <begin position="763"/>
        <end position="776"/>
    </location>
</feature>
<organism evidence="6 7">
    <name type="scientific">Diaporthe australafricana</name>
    <dbReference type="NCBI Taxonomy" id="127596"/>
    <lineage>
        <taxon>Eukaryota</taxon>
        <taxon>Fungi</taxon>
        <taxon>Dikarya</taxon>
        <taxon>Ascomycota</taxon>
        <taxon>Pezizomycotina</taxon>
        <taxon>Sordariomycetes</taxon>
        <taxon>Sordariomycetidae</taxon>
        <taxon>Diaporthales</taxon>
        <taxon>Diaporthaceae</taxon>
        <taxon>Diaporthe</taxon>
    </lineage>
</organism>
<dbReference type="InterPro" id="IPR051127">
    <property type="entry name" value="Fungal_SecMet_Regulators"/>
</dbReference>
<dbReference type="InterPro" id="IPR000719">
    <property type="entry name" value="Prot_kinase_dom"/>
</dbReference>
<feature type="compositionally biased region" description="Polar residues" evidence="4">
    <location>
        <begin position="458"/>
        <end position="475"/>
    </location>
</feature>
<feature type="region of interest" description="Disordered" evidence="4">
    <location>
        <begin position="1151"/>
        <end position="1222"/>
    </location>
</feature>
<dbReference type="PANTHER" id="PTHR47424">
    <property type="entry name" value="REGULATORY PROTEIN GAL4"/>
    <property type="match status" value="1"/>
</dbReference>
<keyword evidence="2" id="KW-0804">Transcription</keyword>
<evidence type="ECO:0000256" key="2">
    <source>
        <dbReference type="ARBA" id="ARBA00023163"/>
    </source>
</evidence>
<feature type="compositionally biased region" description="Basic and acidic residues" evidence="4">
    <location>
        <begin position="802"/>
        <end position="811"/>
    </location>
</feature>
<feature type="compositionally biased region" description="Low complexity" evidence="4">
    <location>
        <begin position="715"/>
        <end position="727"/>
    </location>
</feature>
<dbReference type="Proteomes" id="UP001583177">
    <property type="component" value="Unassembled WGS sequence"/>
</dbReference>
<comment type="caution">
    <text evidence="6">The sequence shown here is derived from an EMBL/GenBank/DDBJ whole genome shotgun (WGS) entry which is preliminary data.</text>
</comment>
<dbReference type="Pfam" id="PF04082">
    <property type="entry name" value="Fungal_trans"/>
    <property type="match status" value="1"/>
</dbReference>
<dbReference type="CDD" id="cd12148">
    <property type="entry name" value="fungal_TF_MHR"/>
    <property type="match status" value="1"/>
</dbReference>
<dbReference type="SMART" id="SM00906">
    <property type="entry name" value="Fungal_trans"/>
    <property type="match status" value="1"/>
</dbReference>
<feature type="compositionally biased region" description="Polar residues" evidence="4">
    <location>
        <begin position="1292"/>
        <end position="1324"/>
    </location>
</feature>
<feature type="region of interest" description="Disordered" evidence="4">
    <location>
        <begin position="397"/>
        <end position="416"/>
    </location>
</feature>
<keyword evidence="1" id="KW-0805">Transcription regulation</keyword>
<feature type="compositionally biased region" description="Polar residues" evidence="4">
    <location>
        <begin position="1171"/>
        <end position="1182"/>
    </location>
</feature>
<evidence type="ECO:0000256" key="4">
    <source>
        <dbReference type="SAM" id="MobiDB-lite"/>
    </source>
</evidence>
<reference evidence="6 7" key="1">
    <citation type="journal article" date="2024" name="IMA Fungus">
        <title>IMA Genome - F19 : A genome assembly and annotation guide to empower mycologists, including annotated draft genome sequences of Ceratocystis pirilliformis, Diaporthe australafricana, Fusarium ophioides, Paecilomyces lecythidis, and Sporothrix stenoceras.</title>
        <authorList>
            <person name="Aylward J."/>
            <person name="Wilson A.M."/>
            <person name="Visagie C.M."/>
            <person name="Spraker J."/>
            <person name="Barnes I."/>
            <person name="Buitendag C."/>
            <person name="Ceriani C."/>
            <person name="Del Mar Angel L."/>
            <person name="du Plessis D."/>
            <person name="Fuchs T."/>
            <person name="Gasser K."/>
            <person name="Kramer D."/>
            <person name="Li W."/>
            <person name="Munsamy K."/>
            <person name="Piso A."/>
            <person name="Price J.L."/>
            <person name="Sonnekus B."/>
            <person name="Thomas C."/>
            <person name="van der Nest A."/>
            <person name="van Dijk A."/>
            <person name="van Heerden A."/>
            <person name="van Vuuren N."/>
            <person name="Yilmaz N."/>
            <person name="Duong T.A."/>
            <person name="van der Merwe N.A."/>
            <person name="Wingfield M.J."/>
            <person name="Wingfield B.D."/>
        </authorList>
    </citation>
    <scope>NUCLEOTIDE SEQUENCE [LARGE SCALE GENOMIC DNA]</scope>
    <source>
        <strain evidence="6 7">CMW 18300</strain>
    </source>
</reference>
<gene>
    <name evidence="6" type="ORF">Daus18300_001435</name>
</gene>
<dbReference type="EMBL" id="JAWRVE010000008">
    <property type="protein sequence ID" value="KAL1880072.1"/>
    <property type="molecule type" value="Genomic_DNA"/>
</dbReference>
<feature type="region of interest" description="Disordered" evidence="4">
    <location>
        <begin position="1291"/>
        <end position="1326"/>
    </location>
</feature>
<accession>A0ABR3XWQ4</accession>
<evidence type="ECO:0000259" key="5">
    <source>
        <dbReference type="PROSITE" id="PS50011"/>
    </source>
</evidence>
<dbReference type="InterPro" id="IPR007219">
    <property type="entry name" value="XnlR_reg_dom"/>
</dbReference>
<proteinExistence type="predicted"/>
<dbReference type="SMART" id="SM00220">
    <property type="entry name" value="S_TKc"/>
    <property type="match status" value="1"/>
</dbReference>
<evidence type="ECO:0000256" key="3">
    <source>
        <dbReference type="ARBA" id="ARBA00023242"/>
    </source>
</evidence>
<keyword evidence="3" id="KW-0539">Nucleus</keyword>
<dbReference type="SUPFAM" id="SSF56112">
    <property type="entry name" value="Protein kinase-like (PK-like)"/>
    <property type="match status" value="1"/>
</dbReference>
<dbReference type="InterPro" id="IPR011009">
    <property type="entry name" value="Kinase-like_dom_sf"/>
</dbReference>
<evidence type="ECO:0000313" key="6">
    <source>
        <dbReference type="EMBL" id="KAL1880072.1"/>
    </source>
</evidence>
<name>A0ABR3XWQ4_9PEZI</name>
<protein>
    <recommendedName>
        <fullName evidence="5">Protein kinase domain-containing protein</fullName>
    </recommendedName>
</protein>
<feature type="region of interest" description="Disordered" evidence="4">
    <location>
        <begin position="1820"/>
        <end position="1852"/>
    </location>
</feature>
<feature type="compositionally biased region" description="Basic and acidic residues" evidence="4">
    <location>
        <begin position="1820"/>
        <end position="1838"/>
    </location>
</feature>
<feature type="region of interest" description="Disordered" evidence="4">
    <location>
        <begin position="1739"/>
        <end position="1773"/>
    </location>
</feature>
<feature type="compositionally biased region" description="Basic and acidic residues" evidence="4">
    <location>
        <begin position="1198"/>
        <end position="1222"/>
    </location>
</feature>